<keyword evidence="1" id="KW-0812">Transmembrane</keyword>
<dbReference type="AlphaFoldDB" id="A0A061RZK7"/>
<organism evidence="2">
    <name type="scientific">Tetraselmis sp. GSL018</name>
    <dbReference type="NCBI Taxonomy" id="582737"/>
    <lineage>
        <taxon>Eukaryota</taxon>
        <taxon>Viridiplantae</taxon>
        <taxon>Chlorophyta</taxon>
        <taxon>core chlorophytes</taxon>
        <taxon>Chlorodendrophyceae</taxon>
        <taxon>Chlorodendrales</taxon>
        <taxon>Chlorodendraceae</taxon>
        <taxon>Tetraselmis</taxon>
    </lineage>
</organism>
<dbReference type="EMBL" id="GBEZ01009606">
    <property type="protein sequence ID" value="JAC75991.1"/>
    <property type="molecule type" value="Transcribed_RNA"/>
</dbReference>
<name>A0A061RZK7_9CHLO</name>
<evidence type="ECO:0000256" key="1">
    <source>
        <dbReference type="SAM" id="Phobius"/>
    </source>
</evidence>
<feature type="non-terminal residue" evidence="2">
    <location>
        <position position="75"/>
    </location>
</feature>
<sequence>RNILALTLEAGWCRLPSLLEHFLPSIQLRSGMGLPAGYIALATGTVAGLLDYFCRQRKDRTAKLDRIFEMVRKEA</sequence>
<accession>A0A061RZK7</accession>
<keyword evidence="1" id="KW-0472">Membrane</keyword>
<feature type="transmembrane region" description="Helical" evidence="1">
    <location>
        <begin position="36"/>
        <end position="54"/>
    </location>
</feature>
<keyword evidence="1" id="KW-1133">Transmembrane helix</keyword>
<reference evidence="2" key="1">
    <citation type="submission" date="2014-05" db="EMBL/GenBank/DDBJ databases">
        <title>The transcriptome of the halophilic microalga Tetraselmis sp. GSL018 isolated from the Great Salt Lake, Utah.</title>
        <authorList>
            <person name="Jinkerson R.E."/>
            <person name="D'Adamo S."/>
            <person name="Posewitz M.C."/>
        </authorList>
    </citation>
    <scope>NUCLEOTIDE SEQUENCE</scope>
    <source>
        <strain evidence="2">GSL018</strain>
    </source>
</reference>
<protein>
    <submittedName>
        <fullName evidence="2">Uncharacterized protein</fullName>
    </submittedName>
</protein>
<gene>
    <name evidence="2" type="ORF">TSPGSL018_21490</name>
</gene>
<feature type="non-terminal residue" evidence="2">
    <location>
        <position position="1"/>
    </location>
</feature>
<proteinExistence type="predicted"/>
<evidence type="ECO:0000313" key="2">
    <source>
        <dbReference type="EMBL" id="JAC75991.1"/>
    </source>
</evidence>